<comment type="caution">
    <text evidence="4">The sequence shown here is derived from an EMBL/GenBank/DDBJ whole genome shotgun (WGS) entry which is preliminary data.</text>
</comment>
<sequence>MSHYSITPSDLATVSRTDLDREEQISGEVGAAILAVSMPHLLLQVIIRLLRERSDMAADGRAATVNLVGTRTSVRRARQFTQDLLGEDHPAVDDAVLAVSELVTNSLRHSRSGEVGGTVTLTIRWSDTAIRIEVTDEGSSTNAPRVRDEPEAEGGRGLQIISALAKEWGTSHHGPNVTLWCDIAIVRCSSPPDHKARDPTAR</sequence>
<proteinExistence type="predicted"/>
<evidence type="ECO:0000313" key="4">
    <source>
        <dbReference type="EMBL" id="MFC7386329.1"/>
    </source>
</evidence>
<name>A0ABW2PAI0_9ACTN</name>
<evidence type="ECO:0000313" key="5">
    <source>
        <dbReference type="Proteomes" id="UP001596496"/>
    </source>
</evidence>
<dbReference type="Pfam" id="PF13581">
    <property type="entry name" value="HATPase_c_2"/>
    <property type="match status" value="1"/>
</dbReference>
<evidence type="ECO:0000256" key="1">
    <source>
        <dbReference type="ARBA" id="ARBA00022527"/>
    </source>
</evidence>
<keyword evidence="1" id="KW-0723">Serine/threonine-protein kinase</keyword>
<dbReference type="PANTHER" id="PTHR35526">
    <property type="entry name" value="ANTI-SIGMA-F FACTOR RSBW-RELATED"/>
    <property type="match status" value="1"/>
</dbReference>
<feature type="region of interest" description="Disordered" evidence="2">
    <location>
        <begin position="135"/>
        <end position="154"/>
    </location>
</feature>
<accession>A0ABW2PAI0</accession>
<keyword evidence="1" id="KW-0418">Kinase</keyword>
<keyword evidence="1" id="KW-0808">Transferase</keyword>
<dbReference type="RefSeq" id="WP_380830101.1">
    <property type="nucleotide sequence ID" value="NZ_JBHTCG010000025.1"/>
</dbReference>
<dbReference type="InterPro" id="IPR003594">
    <property type="entry name" value="HATPase_dom"/>
</dbReference>
<protein>
    <submittedName>
        <fullName evidence="4">ATP-binding protein</fullName>
    </submittedName>
</protein>
<keyword evidence="4" id="KW-0067">ATP-binding</keyword>
<dbReference type="SUPFAM" id="SSF55874">
    <property type="entry name" value="ATPase domain of HSP90 chaperone/DNA topoisomerase II/histidine kinase"/>
    <property type="match status" value="1"/>
</dbReference>
<evidence type="ECO:0000256" key="2">
    <source>
        <dbReference type="SAM" id="MobiDB-lite"/>
    </source>
</evidence>
<dbReference type="CDD" id="cd16936">
    <property type="entry name" value="HATPase_RsbW-like"/>
    <property type="match status" value="1"/>
</dbReference>
<keyword evidence="4" id="KW-0547">Nucleotide-binding</keyword>
<dbReference type="InterPro" id="IPR050267">
    <property type="entry name" value="Anti-sigma-factor_SerPK"/>
</dbReference>
<dbReference type="PANTHER" id="PTHR35526:SF3">
    <property type="entry name" value="ANTI-SIGMA-F FACTOR RSBW"/>
    <property type="match status" value="1"/>
</dbReference>
<organism evidence="4 5">
    <name type="scientific">Sphaerisporangium rhizosphaerae</name>
    <dbReference type="NCBI Taxonomy" id="2269375"/>
    <lineage>
        <taxon>Bacteria</taxon>
        <taxon>Bacillati</taxon>
        <taxon>Actinomycetota</taxon>
        <taxon>Actinomycetes</taxon>
        <taxon>Streptosporangiales</taxon>
        <taxon>Streptosporangiaceae</taxon>
        <taxon>Sphaerisporangium</taxon>
    </lineage>
</organism>
<reference evidence="5" key="1">
    <citation type="journal article" date="2019" name="Int. J. Syst. Evol. Microbiol.">
        <title>The Global Catalogue of Microorganisms (GCM) 10K type strain sequencing project: providing services to taxonomists for standard genome sequencing and annotation.</title>
        <authorList>
            <consortium name="The Broad Institute Genomics Platform"/>
            <consortium name="The Broad Institute Genome Sequencing Center for Infectious Disease"/>
            <person name="Wu L."/>
            <person name="Ma J."/>
        </authorList>
    </citation>
    <scope>NUCLEOTIDE SEQUENCE [LARGE SCALE GENOMIC DNA]</scope>
    <source>
        <strain evidence="5">CECT 7649</strain>
    </source>
</reference>
<evidence type="ECO:0000259" key="3">
    <source>
        <dbReference type="Pfam" id="PF13581"/>
    </source>
</evidence>
<dbReference type="EMBL" id="JBHTCG010000025">
    <property type="protein sequence ID" value="MFC7386329.1"/>
    <property type="molecule type" value="Genomic_DNA"/>
</dbReference>
<gene>
    <name evidence="4" type="ORF">ACFQSB_29255</name>
</gene>
<dbReference type="Proteomes" id="UP001596496">
    <property type="component" value="Unassembled WGS sequence"/>
</dbReference>
<dbReference type="InterPro" id="IPR036890">
    <property type="entry name" value="HATPase_C_sf"/>
</dbReference>
<keyword evidence="5" id="KW-1185">Reference proteome</keyword>
<dbReference type="Gene3D" id="3.30.565.10">
    <property type="entry name" value="Histidine kinase-like ATPase, C-terminal domain"/>
    <property type="match status" value="1"/>
</dbReference>
<feature type="domain" description="Histidine kinase/HSP90-like ATPase" evidence="3">
    <location>
        <begin position="72"/>
        <end position="170"/>
    </location>
</feature>
<dbReference type="GO" id="GO:0005524">
    <property type="term" value="F:ATP binding"/>
    <property type="evidence" value="ECO:0007669"/>
    <property type="project" value="UniProtKB-KW"/>
</dbReference>